<dbReference type="GO" id="GO:0005856">
    <property type="term" value="C:cytoskeleton"/>
    <property type="evidence" value="ECO:0007669"/>
    <property type="project" value="UniProtKB-SubCell"/>
</dbReference>
<feature type="region of interest" description="Disordered" evidence="3">
    <location>
        <begin position="411"/>
        <end position="694"/>
    </location>
</feature>
<feature type="compositionally biased region" description="Basic and acidic residues" evidence="3">
    <location>
        <begin position="639"/>
        <end position="656"/>
    </location>
</feature>
<sequence length="1072" mass="117801">MPLVRFGVRNEYSLVQPELYTEVDREDPKAVLDGVAVAGLVGILRQLGDLAEFAAEVFHGLQEQVTSTASRSHRLKVRVQNIEAALPPIEKAILAQNSHIHFAYTAGSEWHPRIQNEQNHFIYNDLPRFIMDSYEESRDPPRLHLLDKFDTGGPGSCLKRYSDPTFFRRASGSLRETGGEKVQRDKKARKIKKKRSLQRKGSSLRNGSISSQSTRFQFFPSAGNGRTSPSHTASSIDMTLKSDLGDRSNSFDSRTGSSHIECVFRPSSSMQPEEQEESVEFCSRSFQQDDDIHESSFAGEQPGVADDNFLHPSSPEQVPPRSTCVTWDEKEEISEAKSQHSEGDEAPTDILGADSVAEDIQELRAVAEIHIPKDVPFEDENIRGPSSIFTRLYDVESEPDNFMDALNTIDTESETDVDYQTKHEVKQGESLSTSDDGRTEDVLNVLSAVDTSDHRHPQIDDHTPSDTSSCNEMAADVFVSVPPVSPAKERAPEVPEVSSSASDSESGTLASTSIDPPDGSKEVESAVFDRPSSGIAVSEIQELLPDEVLNSPDKPQESPVPELSRVESIKIWTNGGLLGLEPSKPPDFNMSNADRHGSETSTTEAENSPTPINNGDTRKLNKDGECIEILAGPRSPASLHDDNVAKADKHSSDSHCRSRFHPYGGGLTSNGLPLSTNVKPTSEEASHEDDEHSSHIFGLGQRLLANGFRKKISLVPSCEPEMPNSSPQQSKQPFVKFQASPLDVRFGHKSADYHLTSSPPLEHMKISFQPTNDFEAFSKLKLKFPDGSNYCSESSSSRDVFPSFQLVPEAVATGRNDVASDSDDDDDTFCRSSPYMSDDDGLSRHSDMDSEDHWEAGGSPESVDDVIPPAEETAHAENDGAVSCLSATVLDLPSFDDVKPPHQEVRQEDFDPLSSLELLQHPKASSPLPPPLPPAQWRLSNPISEPQATFDAHQPKPAPVMTQQSKPAPASEQQQSPQVVVPFKLKSKDEQKLNWVKEANQPANGKVMDEHDDFLHQIRSKSFSLRPTAPAKTLVSETTANNRVTEILKKANAIRQAVASDVDDDDAWSDNP</sequence>
<protein>
    <recommendedName>
        <fullName evidence="2">Protein SCAR</fullName>
    </recommendedName>
    <alternativeName>
        <fullName evidence="2">Protein WAVE</fullName>
    </alternativeName>
</protein>
<feature type="compositionally biased region" description="Polar residues" evidence="3">
    <location>
        <begin position="938"/>
        <end position="947"/>
    </location>
</feature>
<dbReference type="GO" id="GO:0071933">
    <property type="term" value="F:Arp2/3 complex binding"/>
    <property type="evidence" value="ECO:0007669"/>
    <property type="project" value="TreeGrafter"/>
</dbReference>
<dbReference type="GO" id="GO:0034237">
    <property type="term" value="F:protein kinase A regulatory subunit binding"/>
    <property type="evidence" value="ECO:0007669"/>
    <property type="project" value="TreeGrafter"/>
</dbReference>
<keyword evidence="2" id="KW-0963">Cytoplasm</keyword>
<feature type="compositionally biased region" description="Basic and acidic residues" evidence="3">
    <location>
        <begin position="333"/>
        <end position="343"/>
    </location>
</feature>
<name>A0AAV0RJZ4_9ROSI</name>
<keyword evidence="5" id="KW-1185">Reference proteome</keyword>
<organism evidence="4 5">
    <name type="scientific">Linum tenue</name>
    <dbReference type="NCBI Taxonomy" id="586396"/>
    <lineage>
        <taxon>Eukaryota</taxon>
        <taxon>Viridiplantae</taxon>
        <taxon>Streptophyta</taxon>
        <taxon>Embryophyta</taxon>
        <taxon>Tracheophyta</taxon>
        <taxon>Spermatophyta</taxon>
        <taxon>Magnoliopsida</taxon>
        <taxon>eudicotyledons</taxon>
        <taxon>Gunneridae</taxon>
        <taxon>Pentapetalae</taxon>
        <taxon>rosids</taxon>
        <taxon>fabids</taxon>
        <taxon>Malpighiales</taxon>
        <taxon>Linaceae</taxon>
        <taxon>Linum</taxon>
    </lineage>
</organism>
<feature type="region of interest" description="Disordered" evidence="3">
    <location>
        <begin position="815"/>
        <end position="880"/>
    </location>
</feature>
<comment type="similarity">
    <text evidence="1 2">Belongs to the SCAR/WAVE family.</text>
</comment>
<feature type="compositionally biased region" description="Basic residues" evidence="3">
    <location>
        <begin position="186"/>
        <end position="198"/>
    </location>
</feature>
<dbReference type="InterPro" id="IPR028288">
    <property type="entry name" value="SCAR/WAVE_fam"/>
</dbReference>
<keyword evidence="2" id="KW-0206">Cytoskeleton</keyword>
<feature type="compositionally biased region" description="Polar residues" evidence="3">
    <location>
        <begin position="199"/>
        <end position="216"/>
    </location>
</feature>
<dbReference type="GO" id="GO:0003779">
    <property type="term" value="F:actin binding"/>
    <property type="evidence" value="ECO:0007669"/>
    <property type="project" value="UniProtKB-UniRule"/>
</dbReference>
<dbReference type="Proteomes" id="UP001154282">
    <property type="component" value="Unassembled WGS sequence"/>
</dbReference>
<dbReference type="PANTHER" id="PTHR12902:SF33">
    <property type="entry name" value="PROTEIN SCAR3"/>
    <property type="match status" value="1"/>
</dbReference>
<feature type="compositionally biased region" description="Basic and acidic residues" evidence="3">
    <location>
        <begin position="616"/>
        <end position="625"/>
    </location>
</feature>
<gene>
    <name evidence="4" type="ORF">LITE_LOCUS48550</name>
</gene>
<dbReference type="Gene3D" id="6.10.280.150">
    <property type="match status" value="1"/>
</dbReference>
<feature type="compositionally biased region" description="Polar residues" evidence="3">
    <location>
        <begin position="224"/>
        <end position="235"/>
    </location>
</feature>
<comment type="subcellular location">
    <subcellularLocation>
        <location evidence="2">Cytoplasm</location>
        <location evidence="2">Cytoskeleton</location>
    </subcellularLocation>
</comment>
<proteinExistence type="inferred from homology"/>
<feature type="compositionally biased region" description="Basic and acidic residues" evidence="3">
    <location>
        <begin position="841"/>
        <end position="855"/>
    </location>
</feature>
<evidence type="ECO:0000256" key="1">
    <source>
        <dbReference type="ARBA" id="ARBA00006993"/>
    </source>
</evidence>
<feature type="compositionally biased region" description="Basic and acidic residues" evidence="3">
    <location>
        <begin position="451"/>
        <end position="464"/>
    </location>
</feature>
<feature type="compositionally biased region" description="Low complexity" evidence="3">
    <location>
        <begin position="963"/>
        <end position="979"/>
    </location>
</feature>
<feature type="compositionally biased region" description="Low complexity" evidence="3">
    <location>
        <begin position="494"/>
        <end position="506"/>
    </location>
</feature>
<feature type="region of interest" description="Disordered" evidence="3">
    <location>
        <begin position="172"/>
        <end position="235"/>
    </location>
</feature>
<comment type="caution">
    <text evidence="4">The sequence shown here is derived from an EMBL/GenBank/DDBJ whole genome shotgun (WGS) entry which is preliminary data.</text>
</comment>
<reference evidence="4" key="1">
    <citation type="submission" date="2022-08" db="EMBL/GenBank/DDBJ databases">
        <authorList>
            <person name="Gutierrez-Valencia J."/>
        </authorList>
    </citation>
    <scope>NUCLEOTIDE SEQUENCE</scope>
</reference>
<feature type="region of interest" description="Disordered" evidence="3">
    <location>
        <begin position="893"/>
        <end position="979"/>
    </location>
</feature>
<dbReference type="Gene3D" id="1.20.5.340">
    <property type="match status" value="1"/>
</dbReference>
<dbReference type="AlphaFoldDB" id="A0AAV0RJZ4"/>
<dbReference type="GO" id="GO:0030036">
    <property type="term" value="P:actin cytoskeleton organization"/>
    <property type="evidence" value="ECO:0007669"/>
    <property type="project" value="UniProtKB-UniRule"/>
</dbReference>
<feature type="compositionally biased region" description="Polar residues" evidence="3">
    <location>
        <begin position="599"/>
        <end position="615"/>
    </location>
</feature>
<dbReference type="GO" id="GO:2000601">
    <property type="term" value="P:positive regulation of Arp2/3 complex-mediated actin nucleation"/>
    <property type="evidence" value="ECO:0007669"/>
    <property type="project" value="TreeGrafter"/>
</dbReference>
<feature type="compositionally biased region" description="Basic and acidic residues" evidence="3">
    <location>
        <begin position="896"/>
        <end position="909"/>
    </location>
</feature>
<dbReference type="PANTHER" id="PTHR12902">
    <property type="entry name" value="WASP-1"/>
    <property type="match status" value="1"/>
</dbReference>
<dbReference type="EMBL" id="CAMGYJ010000011">
    <property type="protein sequence ID" value="CAI0557965.1"/>
    <property type="molecule type" value="Genomic_DNA"/>
</dbReference>
<evidence type="ECO:0000313" key="5">
    <source>
        <dbReference type="Proteomes" id="UP001154282"/>
    </source>
</evidence>
<accession>A0AAV0RJZ4</accession>
<evidence type="ECO:0000256" key="3">
    <source>
        <dbReference type="SAM" id="MobiDB-lite"/>
    </source>
</evidence>
<feature type="compositionally biased region" description="Polar residues" evidence="3">
    <location>
        <begin position="669"/>
        <end position="680"/>
    </location>
</feature>
<evidence type="ECO:0000313" key="4">
    <source>
        <dbReference type="EMBL" id="CAI0557965.1"/>
    </source>
</evidence>
<feature type="compositionally biased region" description="Basic and acidic residues" evidence="3">
    <location>
        <begin position="681"/>
        <end position="694"/>
    </location>
</feature>
<feature type="region of interest" description="Disordered" evidence="3">
    <location>
        <begin position="296"/>
        <end position="349"/>
    </location>
</feature>
<evidence type="ECO:0000256" key="2">
    <source>
        <dbReference type="RuleBase" id="RU367034"/>
    </source>
</evidence>
<comment type="function">
    <text evidence="2">Involved in regulation of actin and microtubule organization. Part of a WAVE complex that activates the Arp2/3 complex.</text>
</comment>
<keyword evidence="2" id="KW-0009">Actin-binding</keyword>